<proteinExistence type="predicted"/>
<sequence>MRSSFKSRKIYQLSGLILEPSPPLPAAHAAVRRCGESHDRQTVAAIMSHSQQALALLSNMMKISPLKAFSFFNSMTLQGLHHSH</sequence>
<reference evidence="2" key="1">
    <citation type="journal article" date="2023" name="G3 (Bethesda)">
        <title>Genome assembly and association tests identify interacting loci associated with vigor, precocity, and sex in interspecific pistachio rootstocks.</title>
        <authorList>
            <person name="Palmer W."/>
            <person name="Jacygrad E."/>
            <person name="Sagayaradj S."/>
            <person name="Cavanaugh K."/>
            <person name="Han R."/>
            <person name="Bertier L."/>
            <person name="Beede B."/>
            <person name="Kafkas S."/>
            <person name="Golino D."/>
            <person name="Preece J."/>
            <person name="Michelmore R."/>
        </authorList>
    </citation>
    <scope>NUCLEOTIDE SEQUENCE [LARGE SCALE GENOMIC DNA]</scope>
</reference>
<dbReference type="EMBL" id="CM047747">
    <property type="protein sequence ID" value="KAJ0018214.1"/>
    <property type="molecule type" value="Genomic_DNA"/>
</dbReference>
<comment type="caution">
    <text evidence="1">The sequence shown here is derived from an EMBL/GenBank/DDBJ whole genome shotgun (WGS) entry which is preliminary data.</text>
</comment>
<evidence type="ECO:0000313" key="1">
    <source>
        <dbReference type="EMBL" id="KAJ0018214.1"/>
    </source>
</evidence>
<evidence type="ECO:0000313" key="2">
    <source>
        <dbReference type="Proteomes" id="UP001163603"/>
    </source>
</evidence>
<keyword evidence="2" id="KW-1185">Reference proteome</keyword>
<name>A0ACC0XIK4_9ROSI</name>
<dbReference type="Proteomes" id="UP001163603">
    <property type="component" value="Chromosome 12"/>
</dbReference>
<protein>
    <submittedName>
        <fullName evidence="1">Uncharacterized protein</fullName>
    </submittedName>
</protein>
<organism evidence="1 2">
    <name type="scientific">Pistacia integerrima</name>
    <dbReference type="NCBI Taxonomy" id="434235"/>
    <lineage>
        <taxon>Eukaryota</taxon>
        <taxon>Viridiplantae</taxon>
        <taxon>Streptophyta</taxon>
        <taxon>Embryophyta</taxon>
        <taxon>Tracheophyta</taxon>
        <taxon>Spermatophyta</taxon>
        <taxon>Magnoliopsida</taxon>
        <taxon>eudicotyledons</taxon>
        <taxon>Gunneridae</taxon>
        <taxon>Pentapetalae</taxon>
        <taxon>rosids</taxon>
        <taxon>malvids</taxon>
        <taxon>Sapindales</taxon>
        <taxon>Anacardiaceae</taxon>
        <taxon>Pistacia</taxon>
    </lineage>
</organism>
<gene>
    <name evidence="1" type="ORF">Pint_11892</name>
</gene>
<accession>A0ACC0XIK4</accession>